<evidence type="ECO:0000259" key="1">
    <source>
        <dbReference type="Pfam" id="PF01370"/>
    </source>
</evidence>
<dbReference type="EC" id="5.1.3.2" evidence="2"/>
<sequence length="323" mass="34669">MSHPLDRLRGSHCLVTGGAGFIGSHLVDGLRAAGATVRVLDNFSTGFKHNLVHTESDDGVDVIDGDASNRDDVAAAVEGIDYIFHHAAMASVPRSIREPALCHAWCATSTVELLHAAASGGVKRLVLASTSAAYGDSPFVSKRESDPVAPLSPYAAAKLAAEAYCNAFHQSFEIETVVLRYFNVFGPRQDPQSEYSAVIPRFVAKILSNEKPIIFGDGEQSRDFVFVGDVAKANMLAATTDAAAGGTFNIGRGERTSLLTLLNLLRGILGQGIDPVHEPARIGDVRDSLADINVARSRLGFDPEVSIEEGLRKSIDYYRDLFR</sequence>
<dbReference type="InterPro" id="IPR001509">
    <property type="entry name" value="Epimerase_deHydtase"/>
</dbReference>
<dbReference type="PANTHER" id="PTHR43245">
    <property type="entry name" value="BIFUNCTIONAL POLYMYXIN RESISTANCE PROTEIN ARNA"/>
    <property type="match status" value="1"/>
</dbReference>
<reference evidence="2 3" key="1">
    <citation type="submission" date="2019-02" db="EMBL/GenBank/DDBJ databases">
        <title>Deep-cultivation of Planctomycetes and their phenomic and genomic characterization uncovers novel biology.</title>
        <authorList>
            <person name="Wiegand S."/>
            <person name="Jogler M."/>
            <person name="Boedeker C."/>
            <person name="Pinto D."/>
            <person name="Vollmers J."/>
            <person name="Rivas-Marin E."/>
            <person name="Kohn T."/>
            <person name="Peeters S.H."/>
            <person name="Heuer A."/>
            <person name="Rast P."/>
            <person name="Oberbeckmann S."/>
            <person name="Bunk B."/>
            <person name="Jeske O."/>
            <person name="Meyerdierks A."/>
            <person name="Storesund J.E."/>
            <person name="Kallscheuer N."/>
            <person name="Luecker S."/>
            <person name="Lage O.M."/>
            <person name="Pohl T."/>
            <person name="Merkel B.J."/>
            <person name="Hornburger P."/>
            <person name="Mueller R.-W."/>
            <person name="Bruemmer F."/>
            <person name="Labrenz M."/>
            <person name="Spormann A.M."/>
            <person name="Op Den Camp H."/>
            <person name="Overmann J."/>
            <person name="Amann R."/>
            <person name="Jetten M.S.M."/>
            <person name="Mascher T."/>
            <person name="Medema M.H."/>
            <person name="Devos D.P."/>
            <person name="Kaster A.-K."/>
            <person name="Ovreas L."/>
            <person name="Rohde M."/>
            <person name="Galperin M.Y."/>
            <person name="Jogler C."/>
        </authorList>
    </citation>
    <scope>NUCLEOTIDE SEQUENCE [LARGE SCALE GENOMIC DNA]</scope>
    <source>
        <strain evidence="2 3">Poly41</strain>
    </source>
</reference>
<dbReference type="PRINTS" id="PR01713">
    <property type="entry name" value="NUCEPIMERASE"/>
</dbReference>
<dbReference type="GO" id="GO:0003978">
    <property type="term" value="F:UDP-glucose 4-epimerase activity"/>
    <property type="evidence" value="ECO:0007669"/>
    <property type="project" value="UniProtKB-EC"/>
</dbReference>
<organism evidence="2 3">
    <name type="scientific">Novipirellula artificiosorum</name>
    <dbReference type="NCBI Taxonomy" id="2528016"/>
    <lineage>
        <taxon>Bacteria</taxon>
        <taxon>Pseudomonadati</taxon>
        <taxon>Planctomycetota</taxon>
        <taxon>Planctomycetia</taxon>
        <taxon>Pirellulales</taxon>
        <taxon>Pirellulaceae</taxon>
        <taxon>Novipirellula</taxon>
    </lineage>
</organism>
<dbReference type="OrthoDB" id="258549at2"/>
<dbReference type="AlphaFoldDB" id="A0A5C6DEL9"/>
<dbReference type="Proteomes" id="UP000319143">
    <property type="component" value="Unassembled WGS sequence"/>
</dbReference>
<proteinExistence type="predicted"/>
<dbReference type="EMBL" id="SJPV01000007">
    <property type="protein sequence ID" value="TWU35172.1"/>
    <property type="molecule type" value="Genomic_DNA"/>
</dbReference>
<dbReference type="InterPro" id="IPR050177">
    <property type="entry name" value="Lipid_A_modif_metabolic_enz"/>
</dbReference>
<accession>A0A5C6DEL9</accession>
<dbReference type="InterPro" id="IPR036291">
    <property type="entry name" value="NAD(P)-bd_dom_sf"/>
</dbReference>
<dbReference type="PANTHER" id="PTHR43245:SF13">
    <property type="entry name" value="UDP-D-APIOSE_UDP-D-XYLOSE SYNTHASE 2"/>
    <property type="match status" value="1"/>
</dbReference>
<dbReference type="Pfam" id="PF01370">
    <property type="entry name" value="Epimerase"/>
    <property type="match status" value="1"/>
</dbReference>
<feature type="domain" description="NAD-dependent epimerase/dehydratase" evidence="1">
    <location>
        <begin position="14"/>
        <end position="251"/>
    </location>
</feature>
<protein>
    <submittedName>
        <fullName evidence="2">UDP-glucose 4-epimerase</fullName>
        <ecNumber evidence="2">5.1.3.2</ecNumber>
    </submittedName>
</protein>
<comment type="caution">
    <text evidence="2">The sequence shown here is derived from an EMBL/GenBank/DDBJ whole genome shotgun (WGS) entry which is preliminary data.</text>
</comment>
<keyword evidence="2" id="KW-0413">Isomerase</keyword>
<dbReference type="Gene3D" id="3.90.25.10">
    <property type="entry name" value="UDP-galactose 4-epimerase, domain 1"/>
    <property type="match status" value="1"/>
</dbReference>
<dbReference type="RefSeq" id="WP_146528563.1">
    <property type="nucleotide sequence ID" value="NZ_SJPV01000007.1"/>
</dbReference>
<name>A0A5C6DEL9_9BACT</name>
<dbReference type="SUPFAM" id="SSF51735">
    <property type="entry name" value="NAD(P)-binding Rossmann-fold domains"/>
    <property type="match status" value="1"/>
</dbReference>
<dbReference type="Gene3D" id="3.40.50.720">
    <property type="entry name" value="NAD(P)-binding Rossmann-like Domain"/>
    <property type="match status" value="1"/>
</dbReference>
<gene>
    <name evidence="2" type="ORF">Poly41_43210</name>
</gene>
<evidence type="ECO:0000313" key="3">
    <source>
        <dbReference type="Proteomes" id="UP000319143"/>
    </source>
</evidence>
<evidence type="ECO:0000313" key="2">
    <source>
        <dbReference type="EMBL" id="TWU35172.1"/>
    </source>
</evidence>
<keyword evidence="3" id="KW-1185">Reference proteome</keyword>